<dbReference type="EMBL" id="PXYK01000054">
    <property type="protein sequence ID" value="PSJ50128.1"/>
    <property type="molecule type" value="Genomic_DNA"/>
</dbReference>
<keyword evidence="2" id="KW-1185">Reference proteome</keyword>
<dbReference type="Proteomes" id="UP000241229">
    <property type="component" value="Unassembled WGS sequence"/>
</dbReference>
<dbReference type="InterPro" id="IPR053745">
    <property type="entry name" value="Viral_Tail_Comp_sf"/>
</dbReference>
<dbReference type="Pfam" id="PF11367">
    <property type="entry name" value="Tail_completion_gp17"/>
    <property type="match status" value="1"/>
</dbReference>
<proteinExistence type="predicted"/>
<accession>A0A2P7RIS2</accession>
<sequence>MTSAAAELQKSVFATLAGDGALSALLGGGKVYDHAPAHVAFPYITFGRTSAFDWSTGTEIGTEHLFTLHIWSKSQGKKEALAIMERAQALLDDAPLAMTGYHLVSIRLEFSEVRFDEDISVHHGLLRFRVLMEEAA</sequence>
<comment type="caution">
    <text evidence="1">The sequence shown here is derived from an EMBL/GenBank/DDBJ whole genome shotgun (WGS) entry which is preliminary data.</text>
</comment>
<dbReference type="AlphaFoldDB" id="A0A2P7RIS2"/>
<evidence type="ECO:0000313" key="1">
    <source>
        <dbReference type="EMBL" id="PSJ50128.1"/>
    </source>
</evidence>
<dbReference type="OrthoDB" id="7630456at2"/>
<gene>
    <name evidence="1" type="ORF">C7I84_28880</name>
</gene>
<name>A0A2P7RIS2_9HYPH</name>
<organism evidence="1 2">
    <name type="scientific">Kumtagia ephedrae</name>
    <dbReference type="NCBI Taxonomy" id="2116701"/>
    <lineage>
        <taxon>Bacteria</taxon>
        <taxon>Pseudomonadati</taxon>
        <taxon>Pseudomonadota</taxon>
        <taxon>Alphaproteobacteria</taxon>
        <taxon>Hyphomicrobiales</taxon>
        <taxon>Phyllobacteriaceae</taxon>
        <taxon>Kumtagia</taxon>
    </lineage>
</organism>
<evidence type="ECO:0000313" key="2">
    <source>
        <dbReference type="Proteomes" id="UP000241229"/>
    </source>
</evidence>
<reference evidence="1 2" key="1">
    <citation type="submission" date="2018-03" db="EMBL/GenBank/DDBJ databases">
        <title>The draft genome of Mesorhizobium sp. 6GN-30.</title>
        <authorList>
            <person name="Liu L."/>
            <person name="Li L."/>
            <person name="Wang T."/>
            <person name="Zhang X."/>
            <person name="Liang L."/>
        </authorList>
    </citation>
    <scope>NUCLEOTIDE SEQUENCE [LARGE SCALE GENOMIC DNA]</scope>
    <source>
        <strain evidence="1 2">6GN30</strain>
    </source>
</reference>
<protein>
    <submittedName>
        <fullName evidence="1">DUF3168 domain-containing protein</fullName>
    </submittedName>
</protein>
<dbReference type="Gene3D" id="3.30.2000.30">
    <property type="match status" value="1"/>
</dbReference>
<dbReference type="InterPro" id="IPR021508">
    <property type="entry name" value="Gp17-like"/>
</dbReference>